<dbReference type="AlphaFoldDB" id="A0A4S4KX89"/>
<sequence length="558" mass="62964">MMVRFLLSKNGDAANGNMYGSVPASPVDESHSTVVKALKDVKELVKKDLPIALDPQTISAVIDALHNSNSIDDRKMLLEHVLMLMANMPADLQGTTKLQNAVVSFLYNDLTHPPATYVSNTYAWRSADGSFNNVSVPDMGKSHTPYARSVQQVHPLPPHMLPDPGLVFDTLLKREKFVKHPAGLSSLMFSFAALVIHTCFRTSHTDWNINETSSYVDLSPLYGTDQKSQDMVRVRDGRGLLHPDSFAEDRLLLLPPAVCVLLVLFSRNHNYIARKLLDINERGAWVDPEQIAHDDPKRNAKLVKQEEELFQTARLINCGWFANVVFSDYFAAILGMVRLGNSWSLNPFDEIRKSDHTFVERGQGNAVSVEFNCLYRWHATTSVEDEQWITQMFGKFFGDKSPEDVTPQDFRKAAVKAAVQQPDCDHWTFGNLKRQANGYFADADLARFLQDATSHPASAFKARGTPSVMRLNEVMGIEQSRRWGCCSLNDFRKVCVWPHKSFLIRNNLSDPLSRSFFFQFLGLKAYSSFLEWNPDPEIAEAASKLYYGDINNLELYGN</sequence>
<dbReference type="SUPFAM" id="SSF48113">
    <property type="entry name" value="Heme-dependent peroxidases"/>
    <property type="match status" value="1"/>
</dbReference>
<evidence type="ECO:0000313" key="6">
    <source>
        <dbReference type="Proteomes" id="UP000308199"/>
    </source>
</evidence>
<evidence type="ECO:0000256" key="2">
    <source>
        <dbReference type="ARBA" id="ARBA00022964"/>
    </source>
</evidence>
<evidence type="ECO:0000256" key="1">
    <source>
        <dbReference type="ARBA" id="ARBA00022723"/>
    </source>
</evidence>
<dbReference type="InterPro" id="IPR037120">
    <property type="entry name" value="Haem_peroxidase_sf_animal"/>
</dbReference>
<organism evidence="5 6">
    <name type="scientific">Phellinidium pouzarii</name>
    <dbReference type="NCBI Taxonomy" id="167371"/>
    <lineage>
        <taxon>Eukaryota</taxon>
        <taxon>Fungi</taxon>
        <taxon>Dikarya</taxon>
        <taxon>Basidiomycota</taxon>
        <taxon>Agaricomycotina</taxon>
        <taxon>Agaricomycetes</taxon>
        <taxon>Hymenochaetales</taxon>
        <taxon>Hymenochaetaceae</taxon>
        <taxon>Phellinidium</taxon>
    </lineage>
</organism>
<dbReference type="Gene3D" id="1.10.640.10">
    <property type="entry name" value="Haem peroxidase domain superfamily, animal type"/>
    <property type="match status" value="1"/>
</dbReference>
<dbReference type="PROSITE" id="PS50292">
    <property type="entry name" value="PEROXIDASE_3"/>
    <property type="match status" value="1"/>
</dbReference>
<dbReference type="OrthoDB" id="823504at2759"/>
<keyword evidence="6" id="KW-1185">Reference proteome</keyword>
<keyword evidence="1" id="KW-0479">Metal-binding</keyword>
<dbReference type="GO" id="GO:0046872">
    <property type="term" value="F:metal ion binding"/>
    <property type="evidence" value="ECO:0007669"/>
    <property type="project" value="UniProtKB-KW"/>
</dbReference>
<dbReference type="InterPro" id="IPR019791">
    <property type="entry name" value="Haem_peroxidase_animal"/>
</dbReference>
<dbReference type="EMBL" id="SGPK01000448">
    <property type="protein sequence ID" value="THH03482.1"/>
    <property type="molecule type" value="Genomic_DNA"/>
</dbReference>
<evidence type="ECO:0000313" key="5">
    <source>
        <dbReference type="EMBL" id="THH03482.1"/>
    </source>
</evidence>
<protein>
    <submittedName>
        <fullName evidence="5">Uncharacterized protein</fullName>
    </submittedName>
</protein>
<keyword evidence="2" id="KW-0223">Dioxygenase</keyword>
<dbReference type="GO" id="GO:0051213">
    <property type="term" value="F:dioxygenase activity"/>
    <property type="evidence" value="ECO:0007669"/>
    <property type="project" value="UniProtKB-KW"/>
</dbReference>
<dbReference type="InterPro" id="IPR050783">
    <property type="entry name" value="Oxylipin_biosynth_metab"/>
</dbReference>
<dbReference type="GO" id="GO:0006979">
    <property type="term" value="P:response to oxidative stress"/>
    <property type="evidence" value="ECO:0007669"/>
    <property type="project" value="InterPro"/>
</dbReference>
<comment type="caution">
    <text evidence="5">The sequence shown here is derived from an EMBL/GenBank/DDBJ whole genome shotgun (WGS) entry which is preliminary data.</text>
</comment>
<name>A0A4S4KX89_9AGAM</name>
<dbReference type="Pfam" id="PF03098">
    <property type="entry name" value="An_peroxidase"/>
    <property type="match status" value="2"/>
</dbReference>
<evidence type="ECO:0000256" key="3">
    <source>
        <dbReference type="ARBA" id="ARBA00023002"/>
    </source>
</evidence>
<keyword evidence="3" id="KW-0560">Oxidoreductase</keyword>
<proteinExistence type="predicted"/>
<evidence type="ECO:0000256" key="4">
    <source>
        <dbReference type="ARBA" id="ARBA00023004"/>
    </source>
</evidence>
<keyword evidence="4" id="KW-0408">Iron</keyword>
<reference evidence="5 6" key="1">
    <citation type="submission" date="2019-02" db="EMBL/GenBank/DDBJ databases">
        <title>Genome sequencing of the rare red list fungi Phellinidium pouzarii.</title>
        <authorList>
            <person name="Buettner E."/>
            <person name="Kellner H."/>
        </authorList>
    </citation>
    <scope>NUCLEOTIDE SEQUENCE [LARGE SCALE GENOMIC DNA]</scope>
    <source>
        <strain evidence="5 6">DSM 108285</strain>
    </source>
</reference>
<dbReference type="GO" id="GO:0006631">
    <property type="term" value="P:fatty acid metabolic process"/>
    <property type="evidence" value="ECO:0007669"/>
    <property type="project" value="UniProtKB-ARBA"/>
</dbReference>
<gene>
    <name evidence="5" type="ORF">EW145_g6221</name>
</gene>
<dbReference type="PANTHER" id="PTHR11903:SF37">
    <property type="entry name" value="PSI-PRODUCING OXYGENASE A"/>
    <property type="match status" value="1"/>
</dbReference>
<dbReference type="GO" id="GO:0004601">
    <property type="term" value="F:peroxidase activity"/>
    <property type="evidence" value="ECO:0007669"/>
    <property type="project" value="InterPro"/>
</dbReference>
<dbReference type="InterPro" id="IPR010255">
    <property type="entry name" value="Haem_peroxidase_sf"/>
</dbReference>
<dbReference type="PANTHER" id="PTHR11903">
    <property type="entry name" value="PROSTAGLANDIN G/H SYNTHASE"/>
    <property type="match status" value="1"/>
</dbReference>
<dbReference type="GO" id="GO:0020037">
    <property type="term" value="F:heme binding"/>
    <property type="evidence" value="ECO:0007669"/>
    <property type="project" value="InterPro"/>
</dbReference>
<accession>A0A4S4KX89</accession>
<dbReference type="Proteomes" id="UP000308199">
    <property type="component" value="Unassembled WGS sequence"/>
</dbReference>